<reference evidence="2 3" key="1">
    <citation type="journal article" date="2015" name="Genome Announc.">
        <title>Draft Genome Sequence of Norvancomycin-Producing Strain Amycolatopsis orientalis CPCC200066.</title>
        <authorList>
            <person name="Lei X."/>
            <person name="Yuan F."/>
            <person name="Shi Y."/>
            <person name="Li X."/>
            <person name="Wang L."/>
            <person name="Hong B."/>
        </authorList>
    </citation>
    <scope>NUCLEOTIDE SEQUENCE [LARGE SCALE GENOMIC DNA]</scope>
    <source>
        <strain evidence="2 3">B-37</strain>
    </source>
</reference>
<gene>
    <name evidence="2" type="ORF">SD37_12845</name>
</gene>
<dbReference type="Gene3D" id="2.130.10.10">
    <property type="entry name" value="YVTN repeat-like/Quinoprotein amine dehydrogenase"/>
    <property type="match status" value="1"/>
</dbReference>
<dbReference type="KEGG" id="aori:SD37_12845"/>
<dbReference type="Pfam" id="PF13360">
    <property type="entry name" value="PQQ_2"/>
    <property type="match status" value="1"/>
</dbReference>
<protein>
    <recommendedName>
        <fullName evidence="1">Pyrrolo-quinoline quinone repeat domain-containing protein</fullName>
    </recommendedName>
</protein>
<dbReference type="Proteomes" id="UP000093695">
    <property type="component" value="Chromosome"/>
</dbReference>
<evidence type="ECO:0000313" key="3">
    <source>
        <dbReference type="Proteomes" id="UP000093695"/>
    </source>
</evidence>
<sequence>MFDVRWERPLHQAGSPSAMAVTEQHLVVHERNTRLVGLDPVEGSVRWDVPVGTWPRAVVVAEPHCLVIPQNTGGLLCLDVETGEDIWQAEPGSFAGHVVVDEELVLVGGWRGYTPLSAVDLRTGVPRWRAGTHGGTVLPAVTEAGFLLGEPGGDSVRLIDRDDGRELTTWSLPEPLAGPDVGPAFRVEGGGFLTRCGDRLVVRIVPAEAKAEIVFRAERDLAPRAVDLCGGLLWLAGRRGGYTVVDPSDGAERWRIQHDRRFVASVASVAGGFAIADEGGSLFRIDLAGLVSERARLTQRIRDLREQGPSKFLLLAKGSLLAVDASRPSGHVHADHFGP</sequence>
<keyword evidence="3" id="KW-1185">Reference proteome</keyword>
<accession>A0A193BW96</accession>
<dbReference type="EMBL" id="CP016174">
    <property type="protein sequence ID" value="ANN16450.1"/>
    <property type="molecule type" value="Genomic_DNA"/>
</dbReference>
<dbReference type="Gene3D" id="2.40.10.480">
    <property type="match status" value="1"/>
</dbReference>
<name>A0A193BW96_AMYOR</name>
<dbReference type="InterPro" id="IPR002372">
    <property type="entry name" value="PQQ_rpt_dom"/>
</dbReference>
<evidence type="ECO:0000259" key="1">
    <source>
        <dbReference type="Pfam" id="PF13360"/>
    </source>
</evidence>
<organism evidence="2 3">
    <name type="scientific">Amycolatopsis orientalis</name>
    <name type="common">Nocardia orientalis</name>
    <dbReference type="NCBI Taxonomy" id="31958"/>
    <lineage>
        <taxon>Bacteria</taxon>
        <taxon>Bacillati</taxon>
        <taxon>Actinomycetota</taxon>
        <taxon>Actinomycetes</taxon>
        <taxon>Pseudonocardiales</taxon>
        <taxon>Pseudonocardiaceae</taxon>
        <taxon>Amycolatopsis</taxon>
    </lineage>
</organism>
<dbReference type="PANTHER" id="PTHR34512:SF30">
    <property type="entry name" value="OUTER MEMBRANE PROTEIN ASSEMBLY FACTOR BAMB"/>
    <property type="match status" value="1"/>
</dbReference>
<dbReference type="InterPro" id="IPR011047">
    <property type="entry name" value="Quinoprotein_ADH-like_sf"/>
</dbReference>
<dbReference type="STRING" id="31958.SD37_12845"/>
<feature type="domain" description="Pyrrolo-quinoline quinone repeat" evidence="1">
    <location>
        <begin position="11"/>
        <end position="129"/>
    </location>
</feature>
<evidence type="ECO:0000313" key="2">
    <source>
        <dbReference type="EMBL" id="ANN16450.1"/>
    </source>
</evidence>
<dbReference type="PANTHER" id="PTHR34512">
    <property type="entry name" value="CELL SURFACE PROTEIN"/>
    <property type="match status" value="1"/>
</dbReference>
<dbReference type="SUPFAM" id="SSF50998">
    <property type="entry name" value="Quinoprotein alcohol dehydrogenase-like"/>
    <property type="match status" value="1"/>
</dbReference>
<dbReference type="AlphaFoldDB" id="A0A193BW96"/>
<dbReference type="InterPro" id="IPR015943">
    <property type="entry name" value="WD40/YVTN_repeat-like_dom_sf"/>
</dbReference>
<dbReference type="RefSeq" id="WP_044854234.1">
    <property type="nucleotide sequence ID" value="NZ_CP016174.1"/>
</dbReference>
<proteinExistence type="predicted"/>